<dbReference type="InterPro" id="IPR045865">
    <property type="entry name" value="ACT-like_dom_sf"/>
</dbReference>
<dbReference type="KEGG" id="zpl:ZBT109_0728"/>
<keyword evidence="13" id="KW-1185">Reference proteome</keyword>
<dbReference type="Pfam" id="PF01966">
    <property type="entry name" value="HD"/>
    <property type="match status" value="1"/>
</dbReference>
<dbReference type="InterPro" id="IPR043519">
    <property type="entry name" value="NT_sf"/>
</dbReference>
<dbReference type="SUPFAM" id="SSF81891">
    <property type="entry name" value="Poly A polymerase C-terminal region-like"/>
    <property type="match status" value="1"/>
</dbReference>
<evidence type="ECO:0000259" key="10">
    <source>
        <dbReference type="PROSITE" id="PS51671"/>
    </source>
</evidence>
<feature type="compositionally biased region" description="Basic and acidic residues" evidence="9">
    <location>
        <begin position="196"/>
        <end position="207"/>
    </location>
</feature>
<dbReference type="OrthoDB" id="9758038at2"/>
<dbReference type="STRING" id="1123510.GCA_000620025_02211"/>
<dbReference type="Gene3D" id="3.30.460.10">
    <property type="entry name" value="Beta Polymerase, domain 2"/>
    <property type="match status" value="1"/>
</dbReference>
<dbReference type="SMART" id="SM00471">
    <property type="entry name" value="HDc"/>
    <property type="match status" value="1"/>
</dbReference>
<dbReference type="PIRSF" id="PIRSF006288">
    <property type="entry name" value="PII_uridyltransf"/>
    <property type="match status" value="1"/>
</dbReference>
<dbReference type="EC" id="2.7.7.59" evidence="8"/>
<evidence type="ECO:0000313" key="13">
    <source>
        <dbReference type="Proteomes" id="UP000267342"/>
    </source>
</evidence>
<keyword evidence="1 8" id="KW-0808">Transferase</keyword>
<comment type="activity regulation">
    <text evidence="8">Uridylyltransferase (UTase) activity is inhibited by glutamine, while glutamine activates uridylyl-removing (UR) activity.</text>
</comment>
<dbReference type="PANTHER" id="PTHR47320:SF1">
    <property type="entry name" value="BIFUNCTIONAL URIDYLYLTRANSFERASE_URIDYLYL-REMOVING ENZYME"/>
    <property type="match status" value="1"/>
</dbReference>
<evidence type="ECO:0000256" key="6">
    <source>
        <dbReference type="ARBA" id="ARBA00023268"/>
    </source>
</evidence>
<feature type="region of interest" description="Disordered" evidence="9">
    <location>
        <begin position="196"/>
        <end position="217"/>
    </location>
</feature>
<dbReference type="EC" id="3.1.4.-" evidence="8"/>
<dbReference type="PROSITE" id="PS51831">
    <property type="entry name" value="HD"/>
    <property type="match status" value="1"/>
</dbReference>
<dbReference type="CDD" id="cd00077">
    <property type="entry name" value="HDc"/>
    <property type="match status" value="1"/>
</dbReference>
<name>A0A348HD02_9GAMM</name>
<dbReference type="CDD" id="cd04900">
    <property type="entry name" value="ACT_UUR-like_1"/>
    <property type="match status" value="1"/>
</dbReference>
<dbReference type="CDD" id="cd05401">
    <property type="entry name" value="NT_GlnE_GlnD_like"/>
    <property type="match status" value="1"/>
</dbReference>
<comment type="cofactor">
    <cofactor evidence="8">
        <name>Mg(2+)</name>
        <dbReference type="ChEBI" id="CHEBI:18420"/>
    </cofactor>
</comment>
<accession>A0A348HD02</accession>
<dbReference type="PANTHER" id="PTHR47320">
    <property type="entry name" value="BIFUNCTIONAL URIDYLYLTRANSFERASE/URIDYLYL-REMOVING ENZYME"/>
    <property type="match status" value="1"/>
</dbReference>
<comment type="catalytic activity">
    <reaction evidence="8">
        <text>[protein-PII]-L-tyrosine + UTP = [protein-PII]-uridylyl-L-tyrosine + diphosphate</text>
        <dbReference type="Rhea" id="RHEA:13673"/>
        <dbReference type="Rhea" id="RHEA-COMP:12147"/>
        <dbReference type="Rhea" id="RHEA-COMP:12148"/>
        <dbReference type="ChEBI" id="CHEBI:33019"/>
        <dbReference type="ChEBI" id="CHEBI:46398"/>
        <dbReference type="ChEBI" id="CHEBI:46858"/>
        <dbReference type="ChEBI" id="CHEBI:90602"/>
        <dbReference type="EC" id="2.7.7.59"/>
    </reaction>
</comment>
<evidence type="ECO:0000256" key="3">
    <source>
        <dbReference type="ARBA" id="ARBA00022737"/>
    </source>
</evidence>
<keyword evidence="3" id="KW-0677">Repeat</keyword>
<dbReference type="HAMAP" id="MF_00277">
    <property type="entry name" value="PII_uridylyl_transf"/>
    <property type="match status" value="1"/>
</dbReference>
<reference evidence="12 13" key="1">
    <citation type="submission" date="2018-09" db="EMBL/GenBank/DDBJ databases">
        <title>Zymobacter palmae IAM14233 (=T109) whole genome analysis.</title>
        <authorList>
            <person name="Yanase H."/>
        </authorList>
    </citation>
    <scope>NUCLEOTIDE SEQUENCE [LARGE SCALE GENOMIC DNA]</scope>
    <source>
        <strain evidence="12 13">IAM14233</strain>
    </source>
</reference>
<feature type="domain" description="HD" evidence="11">
    <location>
        <begin position="466"/>
        <end position="588"/>
    </location>
</feature>
<dbReference type="InterPro" id="IPR003607">
    <property type="entry name" value="HD/PDEase_dom"/>
</dbReference>
<dbReference type="PROSITE" id="PS51671">
    <property type="entry name" value="ACT"/>
    <property type="match status" value="2"/>
</dbReference>
<evidence type="ECO:0000256" key="9">
    <source>
        <dbReference type="SAM" id="MobiDB-lite"/>
    </source>
</evidence>
<dbReference type="AlphaFoldDB" id="A0A348HD02"/>
<evidence type="ECO:0000259" key="11">
    <source>
        <dbReference type="PROSITE" id="PS51831"/>
    </source>
</evidence>
<evidence type="ECO:0000256" key="5">
    <source>
        <dbReference type="ARBA" id="ARBA00022842"/>
    </source>
</evidence>
<dbReference type="SUPFAM" id="SSF81301">
    <property type="entry name" value="Nucleotidyltransferase"/>
    <property type="match status" value="1"/>
</dbReference>
<evidence type="ECO:0000256" key="4">
    <source>
        <dbReference type="ARBA" id="ARBA00022801"/>
    </source>
</evidence>
<dbReference type="Gene3D" id="1.10.3090.10">
    <property type="entry name" value="cca-adding enzyme, domain 2"/>
    <property type="match status" value="1"/>
</dbReference>
<dbReference type="SUPFAM" id="SSF81593">
    <property type="entry name" value="Nucleotidyltransferase substrate binding subunit/domain"/>
    <property type="match status" value="1"/>
</dbReference>
<comment type="catalytic activity">
    <reaction evidence="7">
        <text>guanosine 3',5'-bis(diphosphate) + H2O = GDP + diphosphate + H(+)</text>
        <dbReference type="Rhea" id="RHEA:14253"/>
        <dbReference type="ChEBI" id="CHEBI:15377"/>
        <dbReference type="ChEBI" id="CHEBI:15378"/>
        <dbReference type="ChEBI" id="CHEBI:33019"/>
        <dbReference type="ChEBI" id="CHEBI:58189"/>
        <dbReference type="ChEBI" id="CHEBI:77828"/>
        <dbReference type="EC" id="3.1.7.2"/>
    </reaction>
</comment>
<dbReference type="InterPro" id="IPR006674">
    <property type="entry name" value="HD_domain"/>
</dbReference>
<dbReference type="Pfam" id="PF03445">
    <property type="entry name" value="DUF294"/>
    <property type="match status" value="1"/>
</dbReference>
<evidence type="ECO:0000256" key="8">
    <source>
        <dbReference type="HAMAP-Rule" id="MF_00277"/>
    </source>
</evidence>
<organism evidence="12 13">
    <name type="scientific">Zymobacter palmae</name>
    <dbReference type="NCBI Taxonomy" id="33074"/>
    <lineage>
        <taxon>Bacteria</taxon>
        <taxon>Pseudomonadati</taxon>
        <taxon>Pseudomonadota</taxon>
        <taxon>Gammaproteobacteria</taxon>
        <taxon>Oceanospirillales</taxon>
        <taxon>Halomonadaceae</taxon>
        <taxon>Zymobacter group</taxon>
        <taxon>Zymobacter</taxon>
    </lineage>
</organism>
<dbReference type="EMBL" id="AP018933">
    <property type="protein sequence ID" value="BBG29504.1"/>
    <property type="molecule type" value="Genomic_DNA"/>
</dbReference>
<feature type="domain" description="ACT" evidence="10">
    <location>
        <begin position="709"/>
        <end position="787"/>
    </location>
</feature>
<dbReference type="NCBIfam" id="TIGR01693">
    <property type="entry name" value="UTase_glnD"/>
    <property type="match status" value="1"/>
</dbReference>
<gene>
    <name evidence="8" type="primary">glnD</name>
    <name evidence="12" type="ORF">ZBT109_0728</name>
</gene>
<keyword evidence="2 8" id="KW-0548">Nucleotidyltransferase</keyword>
<dbReference type="InterPro" id="IPR013546">
    <property type="entry name" value="PII_UdlTrfase/GS_AdlTrfase"/>
</dbReference>
<comment type="function">
    <text evidence="8">Modifies, by uridylylation and deuridylylation, the PII regulatory proteins (GlnB and homologs), in response to the nitrogen status of the cell that GlnD senses through the glutamine level. Under low glutamine levels, catalyzes the conversion of the PII proteins and UTP to PII-UMP and PPi, while under higher glutamine levels, GlnD hydrolyzes PII-UMP to PII and UMP (deuridylylation). Thus, controls uridylylation state and activity of the PII proteins, and plays an important role in the regulation of nitrogen metabolism.</text>
</comment>
<protein>
    <recommendedName>
        <fullName evidence="8">Bifunctional uridylyltransferase/uridylyl-removing enzyme</fullName>
        <shortName evidence="8">UTase/UR</shortName>
    </recommendedName>
    <alternativeName>
        <fullName evidence="8">Bifunctional [protein-PII] modification enzyme</fullName>
    </alternativeName>
    <alternativeName>
        <fullName evidence="8">Bifunctional nitrogen sensor protein</fullName>
    </alternativeName>
    <domain>
        <recommendedName>
            <fullName evidence="8">[Protein-PII] uridylyltransferase</fullName>
            <shortName evidence="8">PII uridylyltransferase</shortName>
            <shortName evidence="8">UTase</shortName>
            <ecNumber evidence="8">2.7.7.59</ecNumber>
        </recommendedName>
    </domain>
    <domain>
        <recommendedName>
            <fullName evidence="8">[Protein-PII]-UMP uridylyl-removing enzyme</fullName>
            <shortName evidence="8">UR</shortName>
            <ecNumber evidence="8">3.1.4.-</ecNumber>
        </recommendedName>
    </domain>
</protein>
<comment type="catalytic activity">
    <reaction evidence="8">
        <text>[protein-PII]-uridylyl-L-tyrosine + H2O = [protein-PII]-L-tyrosine + UMP + H(+)</text>
        <dbReference type="Rhea" id="RHEA:48600"/>
        <dbReference type="Rhea" id="RHEA-COMP:12147"/>
        <dbReference type="Rhea" id="RHEA-COMP:12148"/>
        <dbReference type="ChEBI" id="CHEBI:15377"/>
        <dbReference type="ChEBI" id="CHEBI:15378"/>
        <dbReference type="ChEBI" id="CHEBI:46858"/>
        <dbReference type="ChEBI" id="CHEBI:57865"/>
        <dbReference type="ChEBI" id="CHEBI:90602"/>
    </reaction>
</comment>
<dbReference type="InterPro" id="IPR005105">
    <property type="entry name" value="GlnD_Uridyltrans_N"/>
</dbReference>
<feature type="region of interest" description="Uridylyltransferase" evidence="8">
    <location>
        <begin position="1"/>
        <end position="347"/>
    </location>
</feature>
<comment type="domain">
    <text evidence="8">Has four distinct domains: an N-terminal nucleotidyltransferase (NT) domain responsible for UTase activity, a central HD domain that encodes UR activity, and two C-terminal ACT domains that seem to have a role in glutamine sensing.</text>
</comment>
<keyword evidence="4 8" id="KW-0378">Hydrolase</keyword>
<evidence type="ECO:0000313" key="12">
    <source>
        <dbReference type="EMBL" id="BBG29504.1"/>
    </source>
</evidence>
<dbReference type="GO" id="GO:0008893">
    <property type="term" value="F:guanosine-3',5'-bis(diphosphate) 3'-diphosphatase activity"/>
    <property type="evidence" value="ECO:0007669"/>
    <property type="project" value="UniProtKB-EC"/>
</dbReference>
<dbReference type="GO" id="GO:0008773">
    <property type="term" value="F:[protein-PII] uridylyltransferase activity"/>
    <property type="evidence" value="ECO:0007669"/>
    <property type="project" value="UniProtKB-UniRule"/>
</dbReference>
<feature type="domain" description="ACT" evidence="10">
    <location>
        <begin position="818"/>
        <end position="893"/>
    </location>
</feature>
<dbReference type="SUPFAM" id="SSF55021">
    <property type="entry name" value="ACT-like"/>
    <property type="match status" value="1"/>
</dbReference>
<evidence type="ECO:0000256" key="2">
    <source>
        <dbReference type="ARBA" id="ARBA00022695"/>
    </source>
</evidence>
<dbReference type="Pfam" id="PF08335">
    <property type="entry name" value="GlnD_UR_UTase"/>
    <property type="match status" value="1"/>
</dbReference>
<dbReference type="InterPro" id="IPR002912">
    <property type="entry name" value="ACT_dom"/>
</dbReference>
<dbReference type="GO" id="GO:0008081">
    <property type="term" value="F:phosphoric diester hydrolase activity"/>
    <property type="evidence" value="ECO:0007669"/>
    <property type="project" value="UniProtKB-UniRule"/>
</dbReference>
<dbReference type="CDD" id="cd04899">
    <property type="entry name" value="ACT_ACR-UUR-like_2"/>
    <property type="match status" value="1"/>
</dbReference>
<comment type="similarity">
    <text evidence="8">Belongs to the GlnD family.</text>
</comment>
<dbReference type="RefSeq" id="WP_038278347.1">
    <property type="nucleotide sequence ID" value="NZ_AP018933.1"/>
</dbReference>
<sequence length="893" mass="101620">MPDTTTTASALALPDIDQLQHQLTDHPAIPLFRKALGTLYAALAERFRQGAPIDQLVHLRAEVMDRIIRAAWQHAGLPSDDATNIMLLAVGGYGRGELLPHSDIDLWVVLQQEDAVHQEALSAFVMLLWDIGLMPGHCVRTLADCERLAAEDLTVISALLESRLLIGPQTLFDTLHTATSTAHMWPSRDFFEAKREEQRQRHGKLDQTESLLEPNVKDSPGGLRDLHTIAWVARRHYGVHRLAEAVTLGYMTEEDLTRYDQSMQFLWRLRFALHLETNREEDRLLFEHQQVIAQQLGFVDTPEKLAVEQLMHVYYQTAAIVTELNDIILLHFREQWVDLDTEAPTELLDAHFALSGDHIQIREPDTFEQFPETLLSLFAWLAQRPDIKGIRADTLRALCAQRHLIDDEYRDNPLHQQIFMLMMRAEGNIPRTLSLMARYGVLGRYLPQFGRVSGLMQYDLFHIYTVGAHTLNLLQRLQQFLEGDERCDAPLAIEIMQRLRKREVLWIAGLFHDLGKGRGGNHSLLGAEDVRVFCERHGLSAETTELAEWLVLNHLLMSQTAQKRDLSEPAVIREFVEIVQDKRHLATLYLLTVADIQATNPTLWNGWRSALLRQLFEEAFRLLERGLSVPFDRSDASRETRRDAWAMLEALGCNMKAVERCWHHCGDDYFLPYSAYEIAWQTLGILEHPGVPIIMFSTPGDDTPEGGTQVFIHTHSVNGLFAAIVSTFDQLDLSVHDARIITSSDDWTLNTFTLLDAQHQPVTDPARLRHIHAVLTEALRTPQNLPPIVTRHTSRQLRHFQVPTQVAFREDSMHRGSILTVEAADRPGLLARIGRLFVEFDVSVHSAKISTLGERVEDVFFVTDARGGPLRNTDYNQRLTSRLKEVLDAVLGS</sequence>
<dbReference type="Pfam" id="PF01842">
    <property type="entry name" value="ACT"/>
    <property type="match status" value="1"/>
</dbReference>
<evidence type="ECO:0000256" key="7">
    <source>
        <dbReference type="ARBA" id="ARBA00047968"/>
    </source>
</evidence>
<dbReference type="GO" id="GO:0006808">
    <property type="term" value="P:regulation of nitrogen utilization"/>
    <property type="evidence" value="ECO:0007669"/>
    <property type="project" value="UniProtKB-UniRule"/>
</dbReference>
<dbReference type="InterPro" id="IPR010043">
    <property type="entry name" value="UTase/UR"/>
</dbReference>
<dbReference type="Proteomes" id="UP000267342">
    <property type="component" value="Chromosome"/>
</dbReference>
<evidence type="ECO:0000256" key="1">
    <source>
        <dbReference type="ARBA" id="ARBA00022679"/>
    </source>
</evidence>
<comment type="caution">
    <text evidence="8">Lacks conserved residue(s) required for the propagation of feature annotation.</text>
</comment>
<keyword evidence="5 8" id="KW-0460">Magnesium</keyword>
<keyword evidence="6 8" id="KW-0511">Multifunctional enzyme</keyword>
<proteinExistence type="inferred from homology"/>